<feature type="region of interest" description="Disordered" evidence="4">
    <location>
        <begin position="1"/>
        <end position="67"/>
    </location>
</feature>
<sequence>MSHPPRPPQQPTATTATTQVFPPKREASLLSGKLQANEESMESGDEFRMEPDSSADGGGHFPQAYDFDGGQYTGGDFDSEMALANLMSYSLRQENLFYSSGQSLRPSERIQHFRPVLGLQHVSFDDGTMHVQGTAEEMAAYHYEQYEMYCNLMDREAEQDGCQNYLTEVADSLAGLPTNQHLWQPDGEMDIQTKFPADRQIEGVVMAASGQMQLYEQSMRAAYTALETKENTEMSSRAPTKKKPAGVSTFRAPNLVEKAAPPTQAARSVASTASTSSQQVMNNLDSILLGSTAGSNPTTRVYSKPKTPRRMNHISEIMDARMEEGAASSVVQAKSQGFSTAKDVFLAGEQEKGGAARFTPDGYTGRALGGVRKHASDKFILPIGMDEESVGRLPSVGSKIVEGLHPRLKNIDPKMVESILATMVDSSGSNQKKFDDISGLEKVKEALLELVVWPLEHPEMFTGIKSPSKGLLLFGPPGTGKTLIAKCVAGESQSTFFCISASTITSKWIGDGEKMVKALFEVARTRLPAVIFIDEVDSLLTQRSSEEHESSRRMKTEFLTQFDGMTTESEESLLVIGATNRPQEIDEAARRRFTKRLYIPLPEKEARIEMIIKNLGDHQRKLSVTELDVIGERTDGYSGADITGLCQDAANYGNRELLMARSRDKIRVKIRPDEVRPINFSDFEKALVKCKSSVDSAQLQQYAQWNAKFGHGSV</sequence>
<evidence type="ECO:0000259" key="5">
    <source>
        <dbReference type="SMART" id="SM00382"/>
    </source>
</evidence>
<feature type="region of interest" description="Disordered" evidence="4">
    <location>
        <begin position="288"/>
        <end position="307"/>
    </location>
</feature>
<evidence type="ECO:0000256" key="2">
    <source>
        <dbReference type="ARBA" id="ARBA00022741"/>
    </source>
</evidence>
<dbReference type="InterPro" id="IPR003960">
    <property type="entry name" value="ATPase_AAA_CS"/>
</dbReference>
<organism evidence="6 7">
    <name type="scientific">Hypsibius exemplaris</name>
    <name type="common">Freshwater tardigrade</name>
    <dbReference type="NCBI Taxonomy" id="2072580"/>
    <lineage>
        <taxon>Eukaryota</taxon>
        <taxon>Metazoa</taxon>
        <taxon>Ecdysozoa</taxon>
        <taxon>Tardigrada</taxon>
        <taxon>Eutardigrada</taxon>
        <taxon>Parachela</taxon>
        <taxon>Hypsibioidea</taxon>
        <taxon>Hypsibiidae</taxon>
        <taxon>Hypsibius</taxon>
    </lineage>
</organism>
<dbReference type="Pfam" id="PF17862">
    <property type="entry name" value="AAA_lid_3"/>
    <property type="match status" value="1"/>
</dbReference>
<dbReference type="PROSITE" id="PS00674">
    <property type="entry name" value="AAA"/>
    <property type="match status" value="1"/>
</dbReference>
<dbReference type="InterPro" id="IPR003593">
    <property type="entry name" value="AAA+_ATPase"/>
</dbReference>
<feature type="compositionally biased region" description="Pro residues" evidence="4">
    <location>
        <begin position="1"/>
        <end position="10"/>
    </location>
</feature>
<comment type="similarity">
    <text evidence="1">Belongs to the AAA ATPase family.</text>
</comment>
<dbReference type="SMART" id="SM00382">
    <property type="entry name" value="AAA"/>
    <property type="match status" value="1"/>
</dbReference>
<feature type="compositionally biased region" description="Polar residues" evidence="4">
    <location>
        <begin position="292"/>
        <end position="301"/>
    </location>
</feature>
<dbReference type="SUPFAM" id="SSF52540">
    <property type="entry name" value="P-loop containing nucleoside triphosphate hydrolases"/>
    <property type="match status" value="1"/>
</dbReference>
<dbReference type="AlphaFoldDB" id="A0A1W0XA13"/>
<dbReference type="PANTHER" id="PTHR23074:SF17">
    <property type="entry name" value="FIDGETIN-LIKE PROTEIN 1"/>
    <property type="match status" value="1"/>
</dbReference>
<protein>
    <submittedName>
        <fullName evidence="6">Fidgetin-like protein 1</fullName>
    </submittedName>
</protein>
<dbReference type="FunFam" id="3.40.50.300:FF:000093">
    <property type="entry name" value="Fidgetin-like 1"/>
    <property type="match status" value="1"/>
</dbReference>
<dbReference type="Pfam" id="PF09336">
    <property type="entry name" value="Vps4_C"/>
    <property type="match status" value="1"/>
</dbReference>
<dbReference type="Gene3D" id="3.40.50.300">
    <property type="entry name" value="P-loop containing nucleotide triphosphate hydrolases"/>
    <property type="match status" value="1"/>
</dbReference>
<dbReference type="InterPro" id="IPR015415">
    <property type="entry name" value="Spast_Vps4_C"/>
</dbReference>
<dbReference type="InterPro" id="IPR027417">
    <property type="entry name" value="P-loop_NTPase"/>
</dbReference>
<keyword evidence="3" id="KW-0067">ATP-binding</keyword>
<proteinExistence type="inferred from homology"/>
<dbReference type="FunFam" id="1.10.8.60:FF:000022">
    <property type="entry name" value="Fidgetin like 1"/>
    <property type="match status" value="1"/>
</dbReference>
<evidence type="ECO:0000313" key="7">
    <source>
        <dbReference type="Proteomes" id="UP000192578"/>
    </source>
</evidence>
<name>A0A1W0XA13_HYPEX</name>
<dbReference type="InterPro" id="IPR050304">
    <property type="entry name" value="MT-severing_AAA_ATPase"/>
</dbReference>
<dbReference type="InterPro" id="IPR041569">
    <property type="entry name" value="AAA_lid_3"/>
</dbReference>
<reference evidence="7" key="1">
    <citation type="submission" date="2017-01" db="EMBL/GenBank/DDBJ databases">
        <title>Comparative genomics of anhydrobiosis in the tardigrade Hypsibius dujardini.</title>
        <authorList>
            <person name="Yoshida Y."/>
            <person name="Koutsovoulos G."/>
            <person name="Laetsch D."/>
            <person name="Stevens L."/>
            <person name="Kumar S."/>
            <person name="Horikawa D."/>
            <person name="Ishino K."/>
            <person name="Komine S."/>
            <person name="Tomita M."/>
            <person name="Blaxter M."/>
            <person name="Arakawa K."/>
        </authorList>
    </citation>
    <scope>NUCLEOTIDE SEQUENCE [LARGE SCALE GENOMIC DNA]</scope>
    <source>
        <strain evidence="7">Z151</strain>
    </source>
</reference>
<dbReference type="PANTHER" id="PTHR23074">
    <property type="entry name" value="AAA DOMAIN-CONTAINING"/>
    <property type="match status" value="1"/>
</dbReference>
<dbReference type="EMBL" id="MTYJ01000007">
    <property type="protein sequence ID" value="OQV24248.1"/>
    <property type="molecule type" value="Genomic_DNA"/>
</dbReference>
<dbReference type="Gene3D" id="1.10.8.60">
    <property type="match status" value="1"/>
</dbReference>
<dbReference type="GO" id="GO:0016887">
    <property type="term" value="F:ATP hydrolysis activity"/>
    <property type="evidence" value="ECO:0007669"/>
    <property type="project" value="InterPro"/>
</dbReference>
<accession>A0A1W0XA13</accession>
<dbReference type="Proteomes" id="UP000192578">
    <property type="component" value="Unassembled WGS sequence"/>
</dbReference>
<comment type="caution">
    <text evidence="6">The sequence shown here is derived from an EMBL/GenBank/DDBJ whole genome shotgun (WGS) entry which is preliminary data.</text>
</comment>
<keyword evidence="7" id="KW-1185">Reference proteome</keyword>
<evidence type="ECO:0000313" key="6">
    <source>
        <dbReference type="EMBL" id="OQV24248.1"/>
    </source>
</evidence>
<evidence type="ECO:0000256" key="3">
    <source>
        <dbReference type="ARBA" id="ARBA00022840"/>
    </source>
</evidence>
<evidence type="ECO:0000256" key="1">
    <source>
        <dbReference type="ARBA" id="ARBA00006914"/>
    </source>
</evidence>
<feature type="domain" description="AAA+ ATPase" evidence="5">
    <location>
        <begin position="467"/>
        <end position="603"/>
    </location>
</feature>
<keyword evidence="2" id="KW-0547">Nucleotide-binding</keyword>
<evidence type="ECO:0000256" key="4">
    <source>
        <dbReference type="SAM" id="MobiDB-lite"/>
    </source>
</evidence>
<gene>
    <name evidence="6" type="ORF">BV898_01789</name>
</gene>
<dbReference type="InterPro" id="IPR003959">
    <property type="entry name" value="ATPase_AAA_core"/>
</dbReference>
<dbReference type="GO" id="GO:0008568">
    <property type="term" value="F:microtubule severing ATPase activity"/>
    <property type="evidence" value="ECO:0007669"/>
    <property type="project" value="TreeGrafter"/>
</dbReference>
<dbReference type="GO" id="GO:0005524">
    <property type="term" value="F:ATP binding"/>
    <property type="evidence" value="ECO:0007669"/>
    <property type="project" value="UniProtKB-KW"/>
</dbReference>
<dbReference type="Pfam" id="PF00004">
    <property type="entry name" value="AAA"/>
    <property type="match status" value="1"/>
</dbReference>
<dbReference type="OrthoDB" id="39734at2759"/>